<proteinExistence type="predicted"/>
<dbReference type="RefSeq" id="WP_188625779.1">
    <property type="nucleotide sequence ID" value="NZ_BMIL01000003.1"/>
</dbReference>
<name>A0A916U3R3_9SPHI</name>
<protein>
    <recommendedName>
        <fullName evidence="3">DUF3352 domain-containing protein</fullName>
    </recommendedName>
</protein>
<reference evidence="1" key="1">
    <citation type="journal article" date="2014" name="Int. J. Syst. Evol. Microbiol.">
        <title>Complete genome sequence of Corynebacterium casei LMG S-19264T (=DSM 44701T), isolated from a smear-ripened cheese.</title>
        <authorList>
            <consortium name="US DOE Joint Genome Institute (JGI-PGF)"/>
            <person name="Walter F."/>
            <person name="Albersmeier A."/>
            <person name="Kalinowski J."/>
            <person name="Ruckert C."/>
        </authorList>
    </citation>
    <scope>NUCLEOTIDE SEQUENCE</scope>
    <source>
        <strain evidence="1">CGMCC 1.15343</strain>
    </source>
</reference>
<reference evidence="1" key="2">
    <citation type="submission" date="2020-09" db="EMBL/GenBank/DDBJ databases">
        <authorList>
            <person name="Sun Q."/>
            <person name="Zhou Y."/>
        </authorList>
    </citation>
    <scope>NUCLEOTIDE SEQUENCE</scope>
    <source>
        <strain evidence="1">CGMCC 1.15343</strain>
    </source>
</reference>
<evidence type="ECO:0008006" key="3">
    <source>
        <dbReference type="Google" id="ProtNLM"/>
    </source>
</evidence>
<gene>
    <name evidence="1" type="ORF">GCM10011387_10230</name>
</gene>
<evidence type="ECO:0000313" key="1">
    <source>
        <dbReference type="EMBL" id="GGC58534.1"/>
    </source>
</evidence>
<dbReference type="Proteomes" id="UP000651668">
    <property type="component" value="Unassembled WGS sequence"/>
</dbReference>
<keyword evidence="2" id="KW-1185">Reference proteome</keyword>
<sequence>MKKIYIILAALVIVISGMSYMYFSALNKAGVQADMSLELVSKNAALVFSFQNDKSVRNIIDGQDLLSKLIGEQKTEALKDLKGNLDRPETTSLFQGQDIFLGLYPAEQKKLELMIGVQLHPEATDKMVQAQFQRVGLTLKPYASYFQVQTGDHTFYILQQKRVVLIATASYVIDNLIANQKTDTQKDFVSFIQKNDRLAKNSLANLYVDFRQFGPFMKVITPYFNRGELAILNRQEAFARLSYNFSKEKVFFSGETKVVNADSYFSLYAEQKPEKLSIDKVLPASTATYTLYAFGNYKVFHKQLQNWFKTIKEDKRIRQNITAINDKYRLNLDDIFLRYTNTQAVTFQLQNKQKLAAVQLNSGEKLEQLLLDLSDDYDGEIRLLKEPDLLYYYFGSPFKSFKKPYYLIINNYIILALYPSSLIDFRNSYQNNQLLTLDKTYTAVFSQLPTSSNILFYLNYRKAQNLMINTIYPEFYDHTRSKNGLKAFDAFVYQLGGDQGSFQTNILFTTKSAEVNAEAAKVDLDSLRLDN</sequence>
<evidence type="ECO:0000313" key="2">
    <source>
        <dbReference type="Proteomes" id="UP000651668"/>
    </source>
</evidence>
<dbReference type="EMBL" id="BMIL01000003">
    <property type="protein sequence ID" value="GGC58534.1"/>
    <property type="molecule type" value="Genomic_DNA"/>
</dbReference>
<dbReference type="AlphaFoldDB" id="A0A916U3R3"/>
<accession>A0A916U3R3</accession>
<organism evidence="1 2">
    <name type="scientific">Pedobacter quisquiliarum</name>
    <dbReference type="NCBI Taxonomy" id="1834438"/>
    <lineage>
        <taxon>Bacteria</taxon>
        <taxon>Pseudomonadati</taxon>
        <taxon>Bacteroidota</taxon>
        <taxon>Sphingobacteriia</taxon>
        <taxon>Sphingobacteriales</taxon>
        <taxon>Sphingobacteriaceae</taxon>
        <taxon>Pedobacter</taxon>
    </lineage>
</organism>
<comment type="caution">
    <text evidence="1">The sequence shown here is derived from an EMBL/GenBank/DDBJ whole genome shotgun (WGS) entry which is preliminary data.</text>
</comment>